<name>A0A151I367_9HYME</name>
<keyword evidence="2" id="KW-1185">Reference proteome</keyword>
<evidence type="ECO:0000313" key="1">
    <source>
        <dbReference type="EMBL" id="KYM82032.1"/>
    </source>
</evidence>
<gene>
    <name evidence="1" type="ORF">ALC53_07516</name>
</gene>
<dbReference type="Pfam" id="PF06585">
    <property type="entry name" value="JHBP"/>
    <property type="match status" value="1"/>
</dbReference>
<sequence length="306" mass="35546">MIVNLVEDQSLFDDCRRCRLIMIKDVIAAARRFHQLTWLTVLLHSTVKKIRRQRIRGIIRRRSESNAREVCRIIGVNSTSRFYCKLNNLMFVLSSYYVILNTFIKLKLFVASYIHVCGRNNPNYNQCIVNNTNNIKSKICMGIPELNVAPIEPMNIDEIVIYNIDNLKLSVKKSKIRGFCDFIINSLQVSSDKLHFDLDLILKHLDMESVYDFDIRILVPLANKGLIHVSTVKTVLNIKMFKYKFDDSEKDLVQLHEALTNIINENEKDIFIKVKPALEEAVSKLVITVINNVVRNRFEQLFPNEA</sequence>
<dbReference type="PANTHER" id="PTHR11008">
    <property type="entry name" value="PROTEIN TAKEOUT-LIKE PROTEIN"/>
    <property type="match status" value="1"/>
</dbReference>
<dbReference type="Proteomes" id="UP000078540">
    <property type="component" value="Unassembled WGS sequence"/>
</dbReference>
<organism evidence="1 2">
    <name type="scientific">Atta colombica</name>
    <dbReference type="NCBI Taxonomy" id="520822"/>
    <lineage>
        <taxon>Eukaryota</taxon>
        <taxon>Metazoa</taxon>
        <taxon>Ecdysozoa</taxon>
        <taxon>Arthropoda</taxon>
        <taxon>Hexapoda</taxon>
        <taxon>Insecta</taxon>
        <taxon>Pterygota</taxon>
        <taxon>Neoptera</taxon>
        <taxon>Endopterygota</taxon>
        <taxon>Hymenoptera</taxon>
        <taxon>Apocrita</taxon>
        <taxon>Aculeata</taxon>
        <taxon>Formicoidea</taxon>
        <taxon>Formicidae</taxon>
        <taxon>Myrmicinae</taxon>
        <taxon>Atta</taxon>
    </lineage>
</organism>
<dbReference type="EMBL" id="KQ976523">
    <property type="protein sequence ID" value="KYM82032.1"/>
    <property type="molecule type" value="Genomic_DNA"/>
</dbReference>
<protein>
    <recommendedName>
        <fullName evidence="3">Protein takeout</fullName>
    </recommendedName>
</protein>
<dbReference type="SMART" id="SM00700">
    <property type="entry name" value="JHBP"/>
    <property type="match status" value="1"/>
</dbReference>
<reference evidence="1 2" key="1">
    <citation type="submission" date="2015-09" db="EMBL/GenBank/DDBJ databases">
        <title>Atta colombica WGS genome.</title>
        <authorList>
            <person name="Nygaard S."/>
            <person name="Hu H."/>
            <person name="Boomsma J."/>
            <person name="Zhang G."/>
        </authorList>
    </citation>
    <scope>NUCLEOTIDE SEQUENCE [LARGE SCALE GENOMIC DNA]</scope>
    <source>
        <strain evidence="1">Treedump-2</strain>
        <tissue evidence="1">Whole body</tissue>
    </source>
</reference>
<dbReference type="AlphaFoldDB" id="A0A151I367"/>
<dbReference type="GO" id="GO:0005615">
    <property type="term" value="C:extracellular space"/>
    <property type="evidence" value="ECO:0007669"/>
    <property type="project" value="TreeGrafter"/>
</dbReference>
<dbReference type="InterPro" id="IPR038606">
    <property type="entry name" value="To_sf"/>
</dbReference>
<evidence type="ECO:0000313" key="2">
    <source>
        <dbReference type="Proteomes" id="UP000078540"/>
    </source>
</evidence>
<evidence type="ECO:0008006" key="3">
    <source>
        <dbReference type="Google" id="ProtNLM"/>
    </source>
</evidence>
<proteinExistence type="predicted"/>
<accession>A0A151I367</accession>
<dbReference type="Gene3D" id="3.15.10.30">
    <property type="entry name" value="Haemolymph juvenile hormone binding protein"/>
    <property type="match status" value="1"/>
</dbReference>
<dbReference type="PANTHER" id="PTHR11008:SF41">
    <property type="entry name" value="RE70318P"/>
    <property type="match status" value="1"/>
</dbReference>
<dbReference type="InterPro" id="IPR010562">
    <property type="entry name" value="Haemolymph_juvenile_hormone-bd"/>
</dbReference>